<dbReference type="PRINTS" id="PR01650">
    <property type="entry name" value="SECETRNLCASE"/>
</dbReference>
<dbReference type="NCBIfam" id="TIGR00964">
    <property type="entry name" value="secE_bact"/>
    <property type="match status" value="1"/>
</dbReference>
<keyword evidence="6 9" id="KW-1133">Transmembrane helix</keyword>
<comment type="similarity">
    <text evidence="9">Belongs to the SecE/SEC61-gamma family.</text>
</comment>
<evidence type="ECO:0000256" key="1">
    <source>
        <dbReference type="ARBA" id="ARBA00004370"/>
    </source>
</evidence>
<keyword evidence="12" id="KW-1185">Reference proteome</keyword>
<evidence type="ECO:0000256" key="7">
    <source>
        <dbReference type="ARBA" id="ARBA00023010"/>
    </source>
</evidence>
<evidence type="ECO:0000313" key="12">
    <source>
        <dbReference type="Proteomes" id="UP000007844"/>
    </source>
</evidence>
<dbReference type="GO" id="GO:0043952">
    <property type="term" value="P:protein transport by the Sec complex"/>
    <property type="evidence" value="ECO:0007669"/>
    <property type="project" value="UniProtKB-UniRule"/>
</dbReference>
<accession>F3YTY0</accession>
<evidence type="ECO:0000256" key="8">
    <source>
        <dbReference type="ARBA" id="ARBA00023136"/>
    </source>
</evidence>
<organism evidence="11 12">
    <name type="scientific">Desulfocurvibacter africanus subsp. africanus str. Walvis Bay</name>
    <dbReference type="NCBI Taxonomy" id="690850"/>
    <lineage>
        <taxon>Bacteria</taxon>
        <taxon>Pseudomonadati</taxon>
        <taxon>Thermodesulfobacteriota</taxon>
        <taxon>Desulfovibrionia</taxon>
        <taxon>Desulfovibrionales</taxon>
        <taxon>Desulfovibrionaceae</taxon>
        <taxon>Desulfocurvibacter</taxon>
    </lineage>
</organism>
<comment type="subunit">
    <text evidence="9">Component of the Sec protein translocase complex. Heterotrimer consisting of SecY, SecE and SecG subunits. The heterotrimers can form oligomers, although 1 heterotrimer is thought to be able to translocate proteins. Interacts with the ribosome. Interacts with SecDF, and other proteins may be involved. Interacts with SecA.</text>
</comment>
<dbReference type="PANTHER" id="PTHR33910:SF1">
    <property type="entry name" value="PROTEIN TRANSLOCASE SUBUNIT SECE"/>
    <property type="match status" value="1"/>
</dbReference>
<evidence type="ECO:0000256" key="9">
    <source>
        <dbReference type="HAMAP-Rule" id="MF_00422"/>
    </source>
</evidence>
<comment type="subcellular location">
    <subcellularLocation>
        <location evidence="9">Cell membrane</location>
        <topology evidence="9">Single-pass membrane protein</topology>
    </subcellularLocation>
    <subcellularLocation>
        <location evidence="1">Membrane</location>
    </subcellularLocation>
</comment>
<reference evidence="11 12" key="1">
    <citation type="journal article" date="2011" name="J. Bacteriol.">
        <title>Genome sequence of the mercury-methylating and pleomorphic Desulfovibrio africanus Strain Walvis Bay.</title>
        <authorList>
            <person name="Brown S.D."/>
            <person name="Wall J.D."/>
            <person name="Kucken A.M."/>
            <person name="Gilmour C.C."/>
            <person name="Podar M."/>
            <person name="Brandt C.C."/>
            <person name="Teshima H."/>
            <person name="Detter J.C."/>
            <person name="Han C.S."/>
            <person name="Land M.L."/>
            <person name="Lucas S."/>
            <person name="Han J."/>
            <person name="Pennacchio L."/>
            <person name="Nolan M."/>
            <person name="Pitluck S."/>
            <person name="Woyke T."/>
            <person name="Goodwin L."/>
            <person name="Palumbo A.V."/>
            <person name="Elias D.A."/>
        </authorList>
    </citation>
    <scope>NUCLEOTIDE SEQUENCE [LARGE SCALE GENOMIC DNA]</scope>
    <source>
        <strain evidence="11 12">Walvis Bay</strain>
    </source>
</reference>
<dbReference type="InterPro" id="IPR005807">
    <property type="entry name" value="SecE_bac"/>
</dbReference>
<evidence type="ECO:0000313" key="11">
    <source>
        <dbReference type="EMBL" id="EGJ48586.1"/>
    </source>
</evidence>
<dbReference type="InterPro" id="IPR001901">
    <property type="entry name" value="Translocase_SecE/Sec61-g"/>
</dbReference>
<evidence type="ECO:0000256" key="2">
    <source>
        <dbReference type="ARBA" id="ARBA00022448"/>
    </source>
</evidence>
<dbReference type="GO" id="GO:0065002">
    <property type="term" value="P:intracellular protein transmembrane transport"/>
    <property type="evidence" value="ECO:0007669"/>
    <property type="project" value="UniProtKB-UniRule"/>
</dbReference>
<dbReference type="Pfam" id="PF00584">
    <property type="entry name" value="SecE"/>
    <property type="match status" value="1"/>
</dbReference>
<dbReference type="HOGENOM" id="CLU_113663_7_1_7"/>
<dbReference type="EMBL" id="CP003221">
    <property type="protein sequence ID" value="EGJ48586.1"/>
    <property type="molecule type" value="Genomic_DNA"/>
</dbReference>
<dbReference type="InterPro" id="IPR038379">
    <property type="entry name" value="SecE_sf"/>
</dbReference>
<dbReference type="Proteomes" id="UP000007844">
    <property type="component" value="Chromosome"/>
</dbReference>
<comment type="function">
    <text evidence="9">Essential subunit of the Sec protein translocation channel SecYEG. Clamps together the 2 halves of SecY. May contact the channel plug during translocation.</text>
</comment>
<dbReference type="GO" id="GO:0005886">
    <property type="term" value="C:plasma membrane"/>
    <property type="evidence" value="ECO:0007669"/>
    <property type="project" value="UniProtKB-SubCell"/>
</dbReference>
<evidence type="ECO:0000256" key="10">
    <source>
        <dbReference type="SAM" id="MobiDB-lite"/>
    </source>
</evidence>
<feature type="region of interest" description="Disordered" evidence="10">
    <location>
        <begin position="1"/>
        <end position="29"/>
    </location>
</feature>
<keyword evidence="2 9" id="KW-0813">Transport</keyword>
<keyword evidence="8 9" id="KW-0472">Membrane</keyword>
<evidence type="ECO:0000256" key="4">
    <source>
        <dbReference type="ARBA" id="ARBA00022692"/>
    </source>
</evidence>
<keyword evidence="4 9" id="KW-0812">Transmembrane</keyword>
<dbReference type="STRING" id="690850.Desaf_0228"/>
<gene>
    <name evidence="9" type="primary">secE</name>
    <name evidence="11" type="ORF">Desaf_0228</name>
</gene>
<dbReference type="GO" id="GO:0006605">
    <property type="term" value="P:protein targeting"/>
    <property type="evidence" value="ECO:0007669"/>
    <property type="project" value="UniProtKB-UniRule"/>
</dbReference>
<evidence type="ECO:0000256" key="5">
    <source>
        <dbReference type="ARBA" id="ARBA00022927"/>
    </source>
</evidence>
<evidence type="ECO:0000256" key="3">
    <source>
        <dbReference type="ARBA" id="ARBA00022475"/>
    </source>
</evidence>
<protein>
    <recommendedName>
        <fullName evidence="9">Protein translocase subunit SecE</fullName>
    </recommendedName>
</protein>
<dbReference type="GO" id="GO:0008320">
    <property type="term" value="F:protein transmembrane transporter activity"/>
    <property type="evidence" value="ECO:0007669"/>
    <property type="project" value="UniProtKB-UniRule"/>
</dbReference>
<proteinExistence type="inferred from homology"/>
<dbReference type="AlphaFoldDB" id="F3YTY0"/>
<evidence type="ECO:0000256" key="6">
    <source>
        <dbReference type="ARBA" id="ARBA00022989"/>
    </source>
</evidence>
<dbReference type="PANTHER" id="PTHR33910">
    <property type="entry name" value="PROTEIN TRANSLOCASE SUBUNIT SECE"/>
    <property type="match status" value="1"/>
</dbReference>
<name>F3YTY0_DESAF</name>
<dbReference type="KEGG" id="daf:Desaf_0228"/>
<dbReference type="Gene3D" id="1.20.5.1030">
    <property type="entry name" value="Preprotein translocase secy subunit"/>
    <property type="match status" value="1"/>
</dbReference>
<dbReference type="HAMAP" id="MF_00422">
    <property type="entry name" value="SecE"/>
    <property type="match status" value="1"/>
</dbReference>
<keyword evidence="5 9" id="KW-0653">Protein transport</keyword>
<dbReference type="GO" id="GO:0009306">
    <property type="term" value="P:protein secretion"/>
    <property type="evidence" value="ECO:0007669"/>
    <property type="project" value="UniProtKB-UniRule"/>
</dbReference>
<keyword evidence="3 9" id="KW-1003">Cell membrane</keyword>
<feature type="transmembrane region" description="Helical" evidence="9">
    <location>
        <begin position="61"/>
        <end position="82"/>
    </location>
</feature>
<sequence length="95" mass="10372">MAKQTKTTTEETKKTVQPGKTQVAAKPEANTIGTRVSELREFFEQSKGELKKVVWPTRKEVTATTIAVLVVVALMGIFLGVVDSLLSKLIQVVLS</sequence>
<dbReference type="eggNOG" id="COG0690">
    <property type="taxonomic scope" value="Bacteria"/>
</dbReference>
<dbReference type="RefSeq" id="WP_014258447.1">
    <property type="nucleotide sequence ID" value="NC_016629.1"/>
</dbReference>
<dbReference type="PROSITE" id="PS01067">
    <property type="entry name" value="SECE_SEC61G"/>
    <property type="match status" value="1"/>
</dbReference>
<keyword evidence="7 9" id="KW-0811">Translocation</keyword>